<dbReference type="GO" id="GO:0009507">
    <property type="term" value="C:chloroplast"/>
    <property type="evidence" value="ECO:0007669"/>
    <property type="project" value="EnsemblPlants"/>
</dbReference>
<dbReference type="PANTHER" id="PTHR24203:SF86">
    <property type="entry name" value="PROTEASOME 26S SUBUNIT, NON-ATPASE 10"/>
    <property type="match status" value="1"/>
</dbReference>
<evidence type="ECO:0000313" key="5">
    <source>
        <dbReference type="EnsemblPlants" id="QL06p052235:mrna"/>
    </source>
</evidence>
<dbReference type="EnsemblPlants" id="QL06p052235:mrna">
    <property type="protein sequence ID" value="QL06p052235:mrna"/>
    <property type="gene ID" value="QL06p052235"/>
</dbReference>
<dbReference type="EMBL" id="LRBV02000006">
    <property type="status" value="NOT_ANNOTATED_CDS"/>
    <property type="molecule type" value="Genomic_DNA"/>
</dbReference>
<protein>
    <recommendedName>
        <fullName evidence="7">Ankyrin repeat domain-containing protein, chloroplastic</fullName>
    </recommendedName>
</protein>
<dbReference type="Gene3D" id="1.25.40.20">
    <property type="entry name" value="Ankyrin repeat-containing domain"/>
    <property type="match status" value="2"/>
</dbReference>
<dbReference type="FunCoup" id="A0A7N2R741">
    <property type="interactions" value="2209"/>
</dbReference>
<dbReference type="Proteomes" id="UP000594261">
    <property type="component" value="Chromosome 6"/>
</dbReference>
<reference evidence="5 6" key="1">
    <citation type="journal article" date="2016" name="G3 (Bethesda)">
        <title>First Draft Assembly and Annotation of the Genome of a California Endemic Oak Quercus lobata Nee (Fagaceae).</title>
        <authorList>
            <person name="Sork V.L."/>
            <person name="Fitz-Gibbon S.T."/>
            <person name="Puiu D."/>
            <person name="Crepeau M."/>
            <person name="Gugger P.F."/>
            <person name="Sherman R."/>
            <person name="Stevens K."/>
            <person name="Langley C.H."/>
            <person name="Pellegrini M."/>
            <person name="Salzberg S.L."/>
        </authorList>
    </citation>
    <scope>NUCLEOTIDE SEQUENCE [LARGE SCALE GENOMIC DNA]</scope>
    <source>
        <strain evidence="5 6">cv. SW786</strain>
    </source>
</reference>
<name>A0A7N2R741_QUELO</name>
<evidence type="ECO:0000313" key="6">
    <source>
        <dbReference type="Proteomes" id="UP000594261"/>
    </source>
</evidence>
<evidence type="ECO:0000256" key="1">
    <source>
        <dbReference type="ARBA" id="ARBA00022737"/>
    </source>
</evidence>
<feature type="repeat" description="ANK" evidence="3">
    <location>
        <begin position="373"/>
        <end position="405"/>
    </location>
</feature>
<feature type="region of interest" description="Disordered" evidence="4">
    <location>
        <begin position="187"/>
        <end position="211"/>
    </location>
</feature>
<evidence type="ECO:0000256" key="2">
    <source>
        <dbReference type="ARBA" id="ARBA00023043"/>
    </source>
</evidence>
<dbReference type="FunFam" id="1.25.40.20:FF:000485">
    <property type="entry name" value="Ankyrin repeat domain-containing protein, chloroplastic"/>
    <property type="match status" value="1"/>
</dbReference>
<dbReference type="PROSITE" id="PS50088">
    <property type="entry name" value="ANK_REPEAT"/>
    <property type="match status" value="4"/>
</dbReference>
<proteinExistence type="predicted"/>
<evidence type="ECO:0008006" key="7">
    <source>
        <dbReference type="Google" id="ProtNLM"/>
    </source>
</evidence>
<dbReference type="AlphaFoldDB" id="A0A7N2R741"/>
<dbReference type="Gramene" id="QL06p052235:mrna">
    <property type="protein sequence ID" value="QL06p052235:mrna"/>
    <property type="gene ID" value="QL06p052235"/>
</dbReference>
<organism evidence="5 6">
    <name type="scientific">Quercus lobata</name>
    <name type="common">Valley oak</name>
    <dbReference type="NCBI Taxonomy" id="97700"/>
    <lineage>
        <taxon>Eukaryota</taxon>
        <taxon>Viridiplantae</taxon>
        <taxon>Streptophyta</taxon>
        <taxon>Embryophyta</taxon>
        <taxon>Tracheophyta</taxon>
        <taxon>Spermatophyta</taxon>
        <taxon>Magnoliopsida</taxon>
        <taxon>eudicotyledons</taxon>
        <taxon>Gunneridae</taxon>
        <taxon>Pentapetalae</taxon>
        <taxon>rosids</taxon>
        <taxon>fabids</taxon>
        <taxon>Fagales</taxon>
        <taxon>Fagaceae</taxon>
        <taxon>Quercus</taxon>
    </lineage>
</organism>
<dbReference type="SUPFAM" id="SSF48403">
    <property type="entry name" value="Ankyrin repeat"/>
    <property type="match status" value="1"/>
</dbReference>
<reference evidence="5" key="2">
    <citation type="submission" date="2021-01" db="UniProtKB">
        <authorList>
            <consortium name="EnsemblPlants"/>
        </authorList>
    </citation>
    <scope>IDENTIFICATION</scope>
</reference>
<dbReference type="Pfam" id="PF13637">
    <property type="entry name" value="Ank_4"/>
    <property type="match status" value="1"/>
</dbReference>
<dbReference type="PROSITE" id="PS50297">
    <property type="entry name" value="ANK_REP_REGION"/>
    <property type="match status" value="2"/>
</dbReference>
<dbReference type="OMA" id="TASTHMI"/>
<dbReference type="InParanoid" id="A0A7N2R741"/>
<feature type="repeat" description="ANK" evidence="3">
    <location>
        <begin position="307"/>
        <end position="339"/>
    </location>
</feature>
<feature type="repeat" description="ANK" evidence="3">
    <location>
        <begin position="340"/>
        <end position="372"/>
    </location>
</feature>
<sequence>MSLSSSAILLFPNTPIPKLFFSFLPTPPPSLSLSLSLSLTPRTVNLSTKRHSFLPLQNDDVFELEDELVIGDCVVFEEGVFDDPYLQNDIEEELQSPKPNKKHNKPISEIEPENLVPEKWKEVQAEINITKKERRKIAQDLEFGSKVEKRKKGYEPIRDANAVKEYLEFKKEKLGQLNPLVLDNPTSFLEKEGEGEGEDEDERNGFHYSSERVKPKNPRWAVYGRGLEDLTEFFNGENYEPGENKSEGRPKMFTKEEKYTLNRKIPDVAAATCVKWLPLHTLAASGEFYFMNALLKHNVDINAVDKDGWTALHKAIIGKKQAITNYLLRESANPFVLDKDGATLMHYAVQTASSQAIKILLLYNVDINHQDNDGWTPLHLAVQARRTDVVRLLLIKGANKTLKNKDGLTPLDLCLYSGQDTKTYELIKLLKKLPKQP</sequence>
<dbReference type="InterPro" id="IPR036770">
    <property type="entry name" value="Ankyrin_rpt-contain_sf"/>
</dbReference>
<dbReference type="InterPro" id="IPR002110">
    <property type="entry name" value="Ankyrin_rpt"/>
</dbReference>
<feature type="repeat" description="ANK" evidence="3">
    <location>
        <begin position="278"/>
        <end position="306"/>
    </location>
</feature>
<dbReference type="PANTHER" id="PTHR24203">
    <property type="entry name" value="ANKYRIN REPEAT FAMILY PROTEIN"/>
    <property type="match status" value="1"/>
</dbReference>
<keyword evidence="1" id="KW-0677">Repeat</keyword>
<accession>A0A7N2R741</accession>
<dbReference type="FunFam" id="1.25.40.20:FF:000461">
    <property type="entry name" value="Ankyrin repeat domain-containing protein, chloroplastic"/>
    <property type="match status" value="1"/>
</dbReference>
<evidence type="ECO:0000256" key="3">
    <source>
        <dbReference type="PROSITE-ProRule" id="PRU00023"/>
    </source>
</evidence>
<dbReference type="Pfam" id="PF12796">
    <property type="entry name" value="Ank_2"/>
    <property type="match status" value="1"/>
</dbReference>
<dbReference type="SMART" id="SM00248">
    <property type="entry name" value="ANK"/>
    <property type="match status" value="5"/>
</dbReference>
<keyword evidence="2 3" id="KW-0040">ANK repeat</keyword>
<keyword evidence="6" id="KW-1185">Reference proteome</keyword>
<dbReference type="GO" id="GO:0140693">
    <property type="term" value="F:molecular condensate scaffold activity"/>
    <property type="evidence" value="ECO:0007669"/>
    <property type="project" value="EnsemblPlants"/>
</dbReference>
<evidence type="ECO:0000256" key="4">
    <source>
        <dbReference type="SAM" id="MobiDB-lite"/>
    </source>
</evidence>